<dbReference type="RefSeq" id="XP_044554712.1">
    <property type="nucleotide sequence ID" value="XM_044687210.1"/>
</dbReference>
<comment type="caution">
    <text evidence="3">The sequence shown here is derived from an EMBL/GenBank/DDBJ whole genome shotgun (WGS) entry which is preliminary data.</text>
</comment>
<evidence type="ECO:0000313" key="3">
    <source>
        <dbReference type="EMBL" id="KAG2392818.1"/>
    </source>
</evidence>
<dbReference type="EMBL" id="PYSW02000004">
    <property type="protein sequence ID" value="KAG2392818.1"/>
    <property type="molecule type" value="Genomic_DNA"/>
</dbReference>
<name>A0AA88H165_NAELO</name>
<proteinExistence type="predicted"/>
<dbReference type="InterPro" id="IPR012312">
    <property type="entry name" value="Hemerythrin-like"/>
</dbReference>
<dbReference type="GeneID" id="68103997"/>
<dbReference type="Gene3D" id="1.20.120.520">
    <property type="entry name" value="nmb1532 protein domain like"/>
    <property type="match status" value="1"/>
</dbReference>
<feature type="region of interest" description="Disordered" evidence="1">
    <location>
        <begin position="188"/>
        <end position="263"/>
    </location>
</feature>
<feature type="compositionally biased region" description="Low complexity" evidence="1">
    <location>
        <begin position="197"/>
        <end position="223"/>
    </location>
</feature>
<keyword evidence="4" id="KW-1185">Reference proteome</keyword>
<feature type="domain" description="Hemerythrin-like" evidence="2">
    <location>
        <begin position="10"/>
        <end position="133"/>
    </location>
</feature>
<evidence type="ECO:0000259" key="2">
    <source>
        <dbReference type="Pfam" id="PF01814"/>
    </source>
</evidence>
<reference evidence="3 4" key="1">
    <citation type="journal article" date="2018" name="BMC Genomics">
        <title>The genome of Naegleria lovaniensis, the basis for a comparative approach to unravel pathogenicity factors of the human pathogenic amoeba N. fowleri.</title>
        <authorList>
            <person name="Liechti N."/>
            <person name="Schurch N."/>
            <person name="Bruggmann R."/>
            <person name="Wittwer M."/>
        </authorList>
    </citation>
    <scope>NUCLEOTIDE SEQUENCE [LARGE SCALE GENOMIC DNA]</scope>
    <source>
        <strain evidence="3 4">ATCC 30569</strain>
    </source>
</reference>
<dbReference type="AlphaFoldDB" id="A0AA88H165"/>
<gene>
    <name evidence="3" type="ORF">C9374_011543</name>
</gene>
<accession>A0AA88H165</accession>
<dbReference type="Proteomes" id="UP000816034">
    <property type="component" value="Unassembled WGS sequence"/>
</dbReference>
<evidence type="ECO:0000256" key="1">
    <source>
        <dbReference type="SAM" id="MobiDB-lite"/>
    </source>
</evidence>
<dbReference type="PANTHER" id="PTHR35585:SF1">
    <property type="entry name" value="HHE DOMAIN PROTEIN (AFU_ORTHOLOGUE AFUA_4G00730)"/>
    <property type="match status" value="1"/>
</dbReference>
<sequence>MVESTALFDGIQFLIQDHKLIKQLFDQWHNSSSQTDKNNLVEQFIREICMHASAEERYLYPLIAEKIQGGKLLSERNYLDDQLNKEMLQFLLDNVNSQKSDMDRFVFNKTVEKFIQIELEHLQQEEEDVFPRLKAVLSQQELVNLHGDLQTAKSNAPTHPHPMAPMKFGSKILHPLAGAIDKLLDYGSKPHTEPLHTTTATSTTGSELSGTTSSGTTTFSGPSEVKQQEQSTLPEEKPLLSETYVPGTSQVSDEQKKQSYGFNISDIPVERSDQTYTTDVMRI</sequence>
<evidence type="ECO:0000313" key="4">
    <source>
        <dbReference type="Proteomes" id="UP000816034"/>
    </source>
</evidence>
<protein>
    <recommendedName>
        <fullName evidence="2">Hemerythrin-like domain-containing protein</fullName>
    </recommendedName>
</protein>
<dbReference type="PANTHER" id="PTHR35585">
    <property type="entry name" value="HHE DOMAIN PROTEIN (AFU_ORTHOLOGUE AFUA_4G00730)"/>
    <property type="match status" value="1"/>
</dbReference>
<organism evidence="3 4">
    <name type="scientific">Naegleria lovaniensis</name>
    <name type="common">Amoeba</name>
    <dbReference type="NCBI Taxonomy" id="51637"/>
    <lineage>
        <taxon>Eukaryota</taxon>
        <taxon>Discoba</taxon>
        <taxon>Heterolobosea</taxon>
        <taxon>Tetramitia</taxon>
        <taxon>Eutetramitia</taxon>
        <taxon>Vahlkampfiidae</taxon>
        <taxon>Naegleria</taxon>
    </lineage>
</organism>
<feature type="compositionally biased region" description="Polar residues" evidence="1">
    <location>
        <begin position="246"/>
        <end position="262"/>
    </location>
</feature>
<dbReference type="Pfam" id="PF01814">
    <property type="entry name" value="Hemerythrin"/>
    <property type="match status" value="1"/>
</dbReference>